<dbReference type="InterPro" id="IPR036775">
    <property type="entry name" value="DNA_pol_Y-fam_lit_finger_sf"/>
</dbReference>
<evidence type="ECO:0000313" key="17">
    <source>
        <dbReference type="EMBL" id="PHU34476.1"/>
    </source>
</evidence>
<dbReference type="Pfam" id="PF11799">
    <property type="entry name" value="IMS_C"/>
    <property type="match status" value="1"/>
</dbReference>
<evidence type="ECO:0000313" key="19">
    <source>
        <dbReference type="Proteomes" id="UP000224317"/>
    </source>
</evidence>
<keyword evidence="9 15" id="KW-0227">DNA damage</keyword>
<dbReference type="GO" id="GO:0006281">
    <property type="term" value="P:DNA repair"/>
    <property type="evidence" value="ECO:0007669"/>
    <property type="project" value="UniProtKB-UniRule"/>
</dbReference>
<dbReference type="SUPFAM" id="SSF56672">
    <property type="entry name" value="DNA/RNA polymerases"/>
    <property type="match status" value="1"/>
</dbReference>
<dbReference type="Pfam" id="PF21999">
    <property type="entry name" value="IMS_HHH_1"/>
    <property type="match status" value="1"/>
</dbReference>
<evidence type="ECO:0000256" key="11">
    <source>
        <dbReference type="ARBA" id="ARBA00022932"/>
    </source>
</evidence>
<evidence type="ECO:0000256" key="9">
    <source>
        <dbReference type="ARBA" id="ARBA00022763"/>
    </source>
</evidence>
<name>A0A2G3E977_9FIRM</name>
<dbReference type="Gene3D" id="3.30.1490.100">
    <property type="entry name" value="DNA polymerase, Y-family, little finger domain"/>
    <property type="match status" value="1"/>
</dbReference>
<dbReference type="AlphaFoldDB" id="A0A2G3E977"/>
<feature type="site" description="Substrate discrimination" evidence="15">
    <location>
        <position position="15"/>
    </location>
</feature>
<dbReference type="PANTHER" id="PTHR11076">
    <property type="entry name" value="DNA REPAIR POLYMERASE UMUC / TRANSFERASE FAMILY MEMBER"/>
    <property type="match status" value="1"/>
</dbReference>
<evidence type="ECO:0000256" key="7">
    <source>
        <dbReference type="ARBA" id="ARBA00022705"/>
    </source>
</evidence>
<feature type="binding site" evidence="15">
    <location>
        <position position="111"/>
    </location>
    <ligand>
        <name>Mg(2+)</name>
        <dbReference type="ChEBI" id="CHEBI:18420"/>
    </ligand>
</feature>
<protein>
    <recommendedName>
        <fullName evidence="15">DNA polymerase IV</fullName>
        <shortName evidence="15">Pol IV</shortName>
        <ecNumber evidence="15">2.7.7.7</ecNumber>
    </recommendedName>
</protein>
<organism evidence="18 19">
    <name type="scientific">Pseudobutyrivibrio ruminis</name>
    <dbReference type="NCBI Taxonomy" id="46206"/>
    <lineage>
        <taxon>Bacteria</taxon>
        <taxon>Bacillati</taxon>
        <taxon>Bacillota</taxon>
        <taxon>Clostridia</taxon>
        <taxon>Lachnospirales</taxon>
        <taxon>Lachnospiraceae</taxon>
        <taxon>Pseudobutyrivibrio</taxon>
    </lineage>
</organism>
<dbReference type="InterPro" id="IPR043128">
    <property type="entry name" value="Rev_trsase/Diguanyl_cyclase"/>
</dbReference>
<reference evidence="18" key="1">
    <citation type="submission" date="2017-10" db="EMBL/GenBank/DDBJ databases">
        <title>Resolving the taxonomy of Roseburia spp., Eubacterium rectale and Agathobacter spp. through phylogenomic analysis.</title>
        <authorList>
            <person name="Sheridan P.O."/>
            <person name="Walker A.W."/>
            <person name="Duncan S.H."/>
            <person name="Scott K.P."/>
            <person name="Toole P.W.O."/>
            <person name="Luis P."/>
            <person name="Flint H.J."/>
        </authorList>
    </citation>
    <scope>NUCLEOTIDE SEQUENCE [LARGE SCALE GENOMIC DNA]</scope>
    <source>
        <strain evidence="18">JK10</strain>
        <strain evidence="17">JK626</strain>
    </source>
</reference>
<dbReference type="Gene3D" id="3.40.1170.60">
    <property type="match status" value="1"/>
</dbReference>
<dbReference type="Gene3D" id="3.30.70.270">
    <property type="match status" value="1"/>
</dbReference>
<reference evidence="18" key="2">
    <citation type="submission" date="2017-10" db="EMBL/GenBank/DDBJ databases">
        <authorList>
            <person name="Banno H."/>
            <person name="Chua N.-H."/>
        </authorList>
    </citation>
    <scope>NUCLEOTIDE SEQUENCE [LARGE SCALE GENOMIC DNA]</scope>
    <source>
        <strain evidence="18">JK10</strain>
        <strain evidence="17">JK626</strain>
    </source>
</reference>
<evidence type="ECO:0000259" key="16">
    <source>
        <dbReference type="PROSITE" id="PS50173"/>
    </source>
</evidence>
<keyword evidence="8 15" id="KW-0479">Metal-binding</keyword>
<comment type="function">
    <text evidence="15">Poorly processive, error-prone DNA polymerase involved in untargeted mutagenesis. Copies undamaged DNA at stalled replication forks, which arise in vivo from mismatched or misaligned primer ends. These misaligned primers can be extended by PolIV. Exhibits no 3'-5' exonuclease (proofreading) activity. May be involved in translesional synthesis, in conjunction with the beta clamp from PolIII.</text>
</comment>
<feature type="domain" description="UmuC" evidence="16">
    <location>
        <begin position="6"/>
        <end position="193"/>
    </location>
</feature>
<evidence type="ECO:0000256" key="12">
    <source>
        <dbReference type="ARBA" id="ARBA00023125"/>
    </source>
</evidence>
<feature type="binding site" evidence="15">
    <location>
        <position position="10"/>
    </location>
    <ligand>
        <name>Mg(2+)</name>
        <dbReference type="ChEBI" id="CHEBI:18420"/>
    </ligand>
</feature>
<evidence type="ECO:0000256" key="15">
    <source>
        <dbReference type="HAMAP-Rule" id="MF_01113"/>
    </source>
</evidence>
<comment type="subcellular location">
    <subcellularLocation>
        <location evidence="1 15">Cytoplasm</location>
    </subcellularLocation>
</comment>
<dbReference type="Proteomes" id="UP000225889">
    <property type="component" value="Unassembled WGS sequence"/>
</dbReference>
<evidence type="ECO:0000256" key="13">
    <source>
        <dbReference type="ARBA" id="ARBA00023204"/>
    </source>
</evidence>
<dbReference type="GO" id="GO:0005829">
    <property type="term" value="C:cytosol"/>
    <property type="evidence" value="ECO:0007669"/>
    <property type="project" value="TreeGrafter"/>
</dbReference>
<accession>A0A2G3E977</accession>
<dbReference type="InterPro" id="IPR017961">
    <property type="entry name" value="DNA_pol_Y-fam_little_finger"/>
</dbReference>
<evidence type="ECO:0000256" key="2">
    <source>
        <dbReference type="ARBA" id="ARBA00010945"/>
    </source>
</evidence>
<feature type="active site" evidence="15">
    <location>
        <position position="112"/>
    </location>
</feature>
<keyword evidence="13 15" id="KW-0234">DNA repair</keyword>
<dbReference type="SUPFAM" id="SSF100879">
    <property type="entry name" value="Lesion bypass DNA polymerase (Y-family), little finger domain"/>
    <property type="match status" value="1"/>
</dbReference>
<dbReference type="InterPro" id="IPR043502">
    <property type="entry name" value="DNA/RNA_pol_sf"/>
</dbReference>
<comment type="cofactor">
    <cofactor evidence="15">
        <name>Mg(2+)</name>
        <dbReference type="ChEBI" id="CHEBI:18420"/>
    </cofactor>
    <text evidence="15">Binds 2 magnesium ions per subunit.</text>
</comment>
<dbReference type="HAMAP" id="MF_01113">
    <property type="entry name" value="DNApol_IV"/>
    <property type="match status" value="1"/>
</dbReference>
<evidence type="ECO:0000256" key="10">
    <source>
        <dbReference type="ARBA" id="ARBA00022842"/>
    </source>
</evidence>
<dbReference type="GO" id="GO:0003887">
    <property type="term" value="F:DNA-directed DNA polymerase activity"/>
    <property type="evidence" value="ECO:0007669"/>
    <property type="project" value="UniProtKB-UniRule"/>
</dbReference>
<evidence type="ECO:0000256" key="3">
    <source>
        <dbReference type="ARBA" id="ARBA00022457"/>
    </source>
</evidence>
<keyword evidence="6 15" id="KW-0548">Nucleotidyltransferase</keyword>
<evidence type="ECO:0000256" key="8">
    <source>
        <dbReference type="ARBA" id="ARBA00022723"/>
    </source>
</evidence>
<keyword evidence="5 15" id="KW-0808">Transferase</keyword>
<evidence type="ECO:0000256" key="14">
    <source>
        <dbReference type="ARBA" id="ARBA00049244"/>
    </source>
</evidence>
<dbReference type="GO" id="GO:0009432">
    <property type="term" value="P:SOS response"/>
    <property type="evidence" value="ECO:0007669"/>
    <property type="project" value="TreeGrafter"/>
</dbReference>
<dbReference type="GO" id="GO:0000287">
    <property type="term" value="F:magnesium ion binding"/>
    <property type="evidence" value="ECO:0007669"/>
    <property type="project" value="UniProtKB-UniRule"/>
</dbReference>
<dbReference type="InterPro" id="IPR022880">
    <property type="entry name" value="DNApol_IV"/>
</dbReference>
<keyword evidence="7 15" id="KW-0235">DNA replication</keyword>
<dbReference type="InterPro" id="IPR053848">
    <property type="entry name" value="IMS_HHH_1"/>
</dbReference>
<dbReference type="Proteomes" id="UP000224317">
    <property type="component" value="Unassembled WGS sequence"/>
</dbReference>
<comment type="similarity">
    <text evidence="2 15">Belongs to the DNA polymerase type-Y family.</text>
</comment>
<keyword evidence="3 15" id="KW-0515">Mutator protein</keyword>
<sequence>MENRLVFHIDVNSAFVSWSAVEQLALGGPDLREVPSIVGGDPNTRTGIVAAKSIPAKKYGIVTGEPVSAAVRKCPNLVIARSNFDWYVKCSRAFKAICQEYTPTMQSFSIDEVFLDMTGMGKIYPDPIATAYEIKDRIYRELGFTVNVGVAPNKLLAKMASDFEKPNKVHTLFMEEIPEKMWPLPVGELFTCGKSSALKLKSLNIDTIGQLAKTPMEQLQMIFSERGALHFHNYANGIDDSPVLDEREDAKGYSAETTVEEDLVDLDSILQVILAQADIVAARMRADGGKCRCIGVTFRNLDFVNKSHQIKLKESTDVTDVIFRTAKELIKESWHGEALRLVGLSLSDIDRDGFEQISLFEDPDKEKRKALDASLDSIRGRFGNSAVQRASTLNTSDRINKRFKAEQENDRIKK</sequence>
<dbReference type="EMBL" id="PDYH01000033">
    <property type="protein sequence ID" value="PHU39868.1"/>
    <property type="molecule type" value="Genomic_DNA"/>
</dbReference>
<keyword evidence="10 15" id="KW-0460">Magnesium</keyword>
<dbReference type="RefSeq" id="WP_090486090.1">
    <property type="nucleotide sequence ID" value="NZ_PDYF01000020.1"/>
</dbReference>
<dbReference type="GO" id="GO:0003684">
    <property type="term" value="F:damaged DNA binding"/>
    <property type="evidence" value="ECO:0007669"/>
    <property type="project" value="InterPro"/>
</dbReference>
<dbReference type="InterPro" id="IPR001126">
    <property type="entry name" value="UmuC"/>
</dbReference>
<dbReference type="Pfam" id="PF00817">
    <property type="entry name" value="IMS"/>
    <property type="match status" value="1"/>
</dbReference>
<dbReference type="STRING" id="46206.SAMN02910377_01079"/>
<dbReference type="GO" id="GO:0006261">
    <property type="term" value="P:DNA-templated DNA replication"/>
    <property type="evidence" value="ECO:0007669"/>
    <property type="project" value="UniProtKB-UniRule"/>
</dbReference>
<proteinExistence type="inferred from homology"/>
<evidence type="ECO:0000313" key="18">
    <source>
        <dbReference type="EMBL" id="PHU39868.1"/>
    </source>
</evidence>
<dbReference type="Gene3D" id="1.10.150.20">
    <property type="entry name" value="5' to 3' exonuclease, C-terminal subdomain"/>
    <property type="match status" value="1"/>
</dbReference>
<dbReference type="PROSITE" id="PS50173">
    <property type="entry name" value="UMUC"/>
    <property type="match status" value="1"/>
</dbReference>
<dbReference type="EC" id="2.7.7.7" evidence="15"/>
<dbReference type="CDD" id="cd03586">
    <property type="entry name" value="PolY_Pol_IV_kappa"/>
    <property type="match status" value="1"/>
</dbReference>
<dbReference type="InterPro" id="IPR050116">
    <property type="entry name" value="DNA_polymerase-Y"/>
</dbReference>
<comment type="subunit">
    <text evidence="15">Monomer.</text>
</comment>
<evidence type="ECO:0000256" key="4">
    <source>
        <dbReference type="ARBA" id="ARBA00022490"/>
    </source>
</evidence>
<evidence type="ECO:0000256" key="6">
    <source>
        <dbReference type="ARBA" id="ARBA00022695"/>
    </source>
</evidence>
<dbReference type="EMBL" id="PDYF01000020">
    <property type="protein sequence ID" value="PHU34476.1"/>
    <property type="molecule type" value="Genomic_DNA"/>
</dbReference>
<gene>
    <name evidence="15" type="primary">dinB</name>
    <name evidence="18" type="ORF">CSX00_08120</name>
    <name evidence="17" type="ORF">CSX01_09800</name>
</gene>
<comment type="caution">
    <text evidence="18">The sequence shown here is derived from an EMBL/GenBank/DDBJ whole genome shotgun (WGS) entry which is preliminary data.</text>
</comment>
<keyword evidence="12 15" id="KW-0238">DNA-binding</keyword>
<keyword evidence="4 15" id="KW-0963">Cytoplasm</keyword>
<keyword evidence="19" id="KW-1185">Reference proteome</keyword>
<evidence type="ECO:0000256" key="5">
    <source>
        <dbReference type="ARBA" id="ARBA00022679"/>
    </source>
</evidence>
<dbReference type="GO" id="GO:0042276">
    <property type="term" value="P:error-prone translesion synthesis"/>
    <property type="evidence" value="ECO:0007669"/>
    <property type="project" value="TreeGrafter"/>
</dbReference>
<dbReference type="PANTHER" id="PTHR11076:SF33">
    <property type="entry name" value="DNA POLYMERASE KAPPA"/>
    <property type="match status" value="1"/>
</dbReference>
<comment type="catalytic activity">
    <reaction evidence="14 15">
        <text>DNA(n) + a 2'-deoxyribonucleoside 5'-triphosphate = DNA(n+1) + diphosphate</text>
        <dbReference type="Rhea" id="RHEA:22508"/>
        <dbReference type="Rhea" id="RHEA-COMP:17339"/>
        <dbReference type="Rhea" id="RHEA-COMP:17340"/>
        <dbReference type="ChEBI" id="CHEBI:33019"/>
        <dbReference type="ChEBI" id="CHEBI:61560"/>
        <dbReference type="ChEBI" id="CHEBI:173112"/>
        <dbReference type="EC" id="2.7.7.7"/>
    </reaction>
</comment>
<keyword evidence="11 15" id="KW-0239">DNA-directed DNA polymerase</keyword>
<evidence type="ECO:0000256" key="1">
    <source>
        <dbReference type="ARBA" id="ARBA00004496"/>
    </source>
</evidence>